<dbReference type="Proteomes" id="UP001212160">
    <property type="component" value="Unassembled WGS sequence"/>
</dbReference>
<evidence type="ECO:0008006" key="3">
    <source>
        <dbReference type="Google" id="ProtNLM"/>
    </source>
</evidence>
<dbReference type="EMBL" id="JAQMLA010000153">
    <property type="protein sequence ID" value="MDB8688900.1"/>
    <property type="molecule type" value="Genomic_DNA"/>
</dbReference>
<protein>
    <recommendedName>
        <fullName evidence="3">TIGR02646 family protein</fullName>
    </recommendedName>
</protein>
<accession>A0AAW6DGM7</accession>
<dbReference type="AlphaFoldDB" id="A0AAW6DGM7"/>
<sequence length="215" mass="25288">MIYIQKKNEPRSLTQYKKQKYAYFDGCNKEDIRENLLNEQGSLCAYCMRRINKKSMKIEHWYPEDRLSDRDKLEYKNMLGVCLGHIEGQGQKDDTCDTHKGNALITVNPHNKKTLKEIKYKSKSGEIYSDDAEIDKDLNKTLNLNSMGQRLPENRKIKLDSVISELTRKFSKGTWSTERLESFIEEYSKPDAEGKKKEYLGIIIWYINKKINRNS</sequence>
<reference evidence="1" key="1">
    <citation type="submission" date="2023-01" db="EMBL/GenBank/DDBJ databases">
        <title>Human gut microbiome strain richness.</title>
        <authorList>
            <person name="Chen-Liaw A."/>
        </authorList>
    </citation>
    <scope>NUCLEOTIDE SEQUENCE</scope>
    <source>
        <strain evidence="1">RTP21484st1_H11_RTP21484_190118</strain>
    </source>
</reference>
<gene>
    <name evidence="1" type="ORF">PNW85_20125</name>
</gene>
<dbReference type="RefSeq" id="WP_272108469.1">
    <property type="nucleotide sequence ID" value="NZ_JAQMLA010000153.1"/>
</dbReference>
<evidence type="ECO:0000313" key="2">
    <source>
        <dbReference type="Proteomes" id="UP001212160"/>
    </source>
</evidence>
<proteinExistence type="predicted"/>
<name>A0AAW6DGM7_MEDGN</name>
<organism evidence="1 2">
    <name type="scientific">Mediterraneibacter gnavus</name>
    <name type="common">Ruminococcus gnavus</name>
    <dbReference type="NCBI Taxonomy" id="33038"/>
    <lineage>
        <taxon>Bacteria</taxon>
        <taxon>Bacillati</taxon>
        <taxon>Bacillota</taxon>
        <taxon>Clostridia</taxon>
        <taxon>Lachnospirales</taxon>
        <taxon>Lachnospiraceae</taxon>
        <taxon>Mediterraneibacter</taxon>
    </lineage>
</organism>
<comment type="caution">
    <text evidence="1">The sequence shown here is derived from an EMBL/GenBank/DDBJ whole genome shotgun (WGS) entry which is preliminary data.</text>
</comment>
<evidence type="ECO:0000313" key="1">
    <source>
        <dbReference type="EMBL" id="MDB8688900.1"/>
    </source>
</evidence>